<evidence type="ECO:0000256" key="7">
    <source>
        <dbReference type="ARBA" id="ARBA00022840"/>
    </source>
</evidence>
<evidence type="ECO:0000256" key="4">
    <source>
        <dbReference type="ARBA" id="ARBA00022692"/>
    </source>
</evidence>
<feature type="transmembrane region" description="Helical" evidence="11">
    <location>
        <begin position="575"/>
        <end position="595"/>
    </location>
</feature>
<evidence type="ECO:0000256" key="9">
    <source>
        <dbReference type="ARBA" id="ARBA00023136"/>
    </source>
</evidence>
<dbReference type="GO" id="GO:0140359">
    <property type="term" value="F:ABC-type transporter activity"/>
    <property type="evidence" value="ECO:0007669"/>
    <property type="project" value="InterPro"/>
</dbReference>
<dbReference type="PANTHER" id="PTHR24223">
    <property type="entry name" value="ATP-BINDING CASSETTE SUB-FAMILY C"/>
    <property type="match status" value="1"/>
</dbReference>
<dbReference type="FunFam" id="1.20.1560.10:FF:000020">
    <property type="entry name" value="ABC metal ion transporter"/>
    <property type="match status" value="1"/>
</dbReference>
<evidence type="ECO:0000256" key="1">
    <source>
        <dbReference type="ARBA" id="ARBA00004128"/>
    </source>
</evidence>
<keyword evidence="15" id="KW-1185">Reference proteome</keyword>
<evidence type="ECO:0000256" key="3">
    <source>
        <dbReference type="ARBA" id="ARBA00022554"/>
    </source>
</evidence>
<feature type="domain" description="ABC transmembrane type-1" evidence="13">
    <location>
        <begin position="1034"/>
        <end position="1295"/>
    </location>
</feature>
<feature type="transmembrane region" description="Helical" evidence="11">
    <location>
        <begin position="1030"/>
        <end position="1050"/>
    </location>
</feature>
<dbReference type="SUPFAM" id="SSF52540">
    <property type="entry name" value="P-loop containing nucleoside triphosphate hydrolases"/>
    <property type="match status" value="3"/>
</dbReference>
<keyword evidence="7" id="KW-0067">ATP-binding</keyword>
<evidence type="ECO:0000256" key="8">
    <source>
        <dbReference type="ARBA" id="ARBA00022989"/>
    </source>
</evidence>
<evidence type="ECO:0000313" key="15">
    <source>
        <dbReference type="Proteomes" id="UP000268093"/>
    </source>
</evidence>
<evidence type="ECO:0000259" key="13">
    <source>
        <dbReference type="PROSITE" id="PS50929"/>
    </source>
</evidence>
<dbReference type="GO" id="GO:0016887">
    <property type="term" value="F:ATP hydrolysis activity"/>
    <property type="evidence" value="ECO:0007669"/>
    <property type="project" value="InterPro"/>
</dbReference>
<dbReference type="InterPro" id="IPR011527">
    <property type="entry name" value="ABC1_TM_dom"/>
</dbReference>
<evidence type="ECO:0000259" key="12">
    <source>
        <dbReference type="PROSITE" id="PS50893"/>
    </source>
</evidence>
<keyword evidence="2" id="KW-0813">Transport</keyword>
<dbReference type="InterPro" id="IPR003439">
    <property type="entry name" value="ABC_transporter-like_ATP-bd"/>
</dbReference>
<keyword evidence="8 11" id="KW-1133">Transmembrane helix</keyword>
<keyword evidence="3" id="KW-0926">Vacuole</keyword>
<dbReference type="CDD" id="cd03244">
    <property type="entry name" value="ABCC_MRP_domain2"/>
    <property type="match status" value="1"/>
</dbReference>
<protein>
    <submittedName>
        <fullName evidence="14">Multi drug resistance-associated protein MRP</fullName>
    </submittedName>
</protein>
<evidence type="ECO:0000313" key="14">
    <source>
        <dbReference type="EMBL" id="RUP48227.1"/>
    </source>
</evidence>
<feature type="domain" description="ABC transmembrane type-1" evidence="13">
    <location>
        <begin position="294"/>
        <end position="477"/>
    </location>
</feature>
<evidence type="ECO:0000256" key="2">
    <source>
        <dbReference type="ARBA" id="ARBA00022448"/>
    </source>
</evidence>
<dbReference type="PANTHER" id="PTHR24223:SF443">
    <property type="entry name" value="MULTIDRUG-RESISTANCE LIKE PROTEIN 1, ISOFORM I"/>
    <property type="match status" value="1"/>
</dbReference>
<dbReference type="InterPro" id="IPR050173">
    <property type="entry name" value="ABC_transporter_C-like"/>
</dbReference>
<keyword evidence="6" id="KW-0547">Nucleotide-binding</keyword>
<feature type="transmembrane region" description="Helical" evidence="11">
    <location>
        <begin position="178"/>
        <end position="197"/>
    </location>
</feature>
<feature type="transmembrane region" description="Helical" evidence="11">
    <location>
        <begin position="436"/>
        <end position="455"/>
    </location>
</feature>
<dbReference type="CDD" id="cd03250">
    <property type="entry name" value="ABCC_MRP_domain1"/>
    <property type="match status" value="1"/>
</dbReference>
<evidence type="ECO:0000256" key="6">
    <source>
        <dbReference type="ARBA" id="ARBA00022741"/>
    </source>
</evidence>
<dbReference type="SMART" id="SM00382">
    <property type="entry name" value="AAA"/>
    <property type="match status" value="2"/>
</dbReference>
<dbReference type="PROSITE" id="PS50893">
    <property type="entry name" value="ABC_TRANSPORTER_2"/>
    <property type="match status" value="2"/>
</dbReference>
<dbReference type="GO" id="GO:0000329">
    <property type="term" value="C:fungal-type vacuole membrane"/>
    <property type="evidence" value="ECO:0007669"/>
    <property type="project" value="UniProtKB-ARBA"/>
</dbReference>
<feature type="compositionally biased region" description="Acidic residues" evidence="10">
    <location>
        <begin position="926"/>
        <end position="941"/>
    </location>
</feature>
<feature type="region of interest" description="Disordered" evidence="10">
    <location>
        <begin position="920"/>
        <end position="941"/>
    </location>
</feature>
<feature type="transmembrane region" description="Helical" evidence="11">
    <location>
        <begin position="409"/>
        <end position="430"/>
    </location>
</feature>
<feature type="transmembrane region" description="Helical" evidence="11">
    <location>
        <begin position="700"/>
        <end position="721"/>
    </location>
</feature>
<evidence type="ECO:0000256" key="10">
    <source>
        <dbReference type="SAM" id="MobiDB-lite"/>
    </source>
</evidence>
<feature type="domain" description="ABC transporter" evidence="12">
    <location>
        <begin position="671"/>
        <end position="918"/>
    </location>
</feature>
<dbReference type="PROSITE" id="PS00211">
    <property type="entry name" value="ABC_TRANSPORTER_1"/>
    <property type="match status" value="1"/>
</dbReference>
<dbReference type="EMBL" id="RBNI01003575">
    <property type="protein sequence ID" value="RUP48227.1"/>
    <property type="molecule type" value="Genomic_DNA"/>
</dbReference>
<feature type="transmembrane region" description="Helical" evidence="11">
    <location>
        <begin position="117"/>
        <end position="138"/>
    </location>
</feature>
<gene>
    <name evidence="14" type="ORF">BC936DRAFT_144814</name>
</gene>
<dbReference type="InterPro" id="IPR017871">
    <property type="entry name" value="ABC_transporter-like_CS"/>
</dbReference>
<dbReference type="OrthoDB" id="6500128at2759"/>
<dbReference type="Gene3D" id="3.40.50.300">
    <property type="entry name" value="P-loop containing nucleotide triphosphate hydrolases"/>
    <property type="match status" value="2"/>
</dbReference>
<dbReference type="Gene3D" id="1.20.1560.10">
    <property type="entry name" value="ABC transporter type 1, transmembrane domain"/>
    <property type="match status" value="3"/>
</dbReference>
<dbReference type="InterPro" id="IPR036640">
    <property type="entry name" value="ABC1_TM_sf"/>
</dbReference>
<keyword evidence="5" id="KW-0677">Repeat</keyword>
<feature type="transmembrane region" description="Helical" evidence="11">
    <location>
        <begin position="281"/>
        <end position="299"/>
    </location>
</feature>
<feature type="transmembrane region" description="Helical" evidence="11">
    <location>
        <begin position="1070"/>
        <end position="1101"/>
    </location>
</feature>
<dbReference type="GO" id="GO:0005524">
    <property type="term" value="F:ATP binding"/>
    <property type="evidence" value="ECO:0007669"/>
    <property type="project" value="UniProtKB-KW"/>
</dbReference>
<evidence type="ECO:0000256" key="5">
    <source>
        <dbReference type="ARBA" id="ARBA00022737"/>
    </source>
</evidence>
<dbReference type="InterPro" id="IPR003593">
    <property type="entry name" value="AAA+_ATPase"/>
</dbReference>
<dbReference type="Pfam" id="PF00664">
    <property type="entry name" value="ABC_membrane"/>
    <property type="match status" value="3"/>
</dbReference>
<dbReference type="InterPro" id="IPR027417">
    <property type="entry name" value="P-loop_NTPase"/>
</dbReference>
<keyword evidence="4 11" id="KW-0812">Transmembrane</keyword>
<feature type="transmembrane region" description="Helical" evidence="11">
    <location>
        <begin position="1157"/>
        <end position="1179"/>
    </location>
</feature>
<dbReference type="CDD" id="cd18603">
    <property type="entry name" value="ABC_6TM_MRP1_2_3_6_D2_like"/>
    <property type="match status" value="1"/>
</dbReference>
<keyword evidence="9 11" id="KW-0472">Membrane</keyword>
<dbReference type="Proteomes" id="UP000268093">
    <property type="component" value="Unassembled WGS sequence"/>
</dbReference>
<dbReference type="InterPro" id="IPR056227">
    <property type="entry name" value="TMD0_ABC"/>
</dbReference>
<dbReference type="CDD" id="cd18595">
    <property type="entry name" value="ABC_6TM_MRP1_2_3_6_D1_like"/>
    <property type="match status" value="1"/>
</dbReference>
<comment type="caution">
    <text evidence="14">The sequence shown here is derived from an EMBL/GenBank/DDBJ whole genome shotgun (WGS) entry which is preliminary data.</text>
</comment>
<organism evidence="14 15">
    <name type="scientific">Jimgerdemannia flammicorona</name>
    <dbReference type="NCBI Taxonomy" id="994334"/>
    <lineage>
        <taxon>Eukaryota</taxon>
        <taxon>Fungi</taxon>
        <taxon>Fungi incertae sedis</taxon>
        <taxon>Mucoromycota</taxon>
        <taxon>Mucoromycotina</taxon>
        <taxon>Endogonomycetes</taxon>
        <taxon>Endogonales</taxon>
        <taxon>Endogonaceae</taxon>
        <taxon>Jimgerdemannia</taxon>
    </lineage>
</organism>
<dbReference type="PROSITE" id="PS50929">
    <property type="entry name" value="ABC_TM1F"/>
    <property type="match status" value="2"/>
</dbReference>
<dbReference type="FunFam" id="3.40.50.300:FF:000997">
    <property type="entry name" value="Multidrug resistance-associated protein 1"/>
    <property type="match status" value="1"/>
</dbReference>
<feature type="transmembrane region" description="Helical" evidence="11">
    <location>
        <begin position="333"/>
        <end position="357"/>
    </location>
</feature>
<feature type="transmembrane region" description="Helical" evidence="11">
    <location>
        <begin position="150"/>
        <end position="172"/>
    </location>
</feature>
<dbReference type="FunFam" id="3.40.50.300:FF:000630">
    <property type="entry name" value="ATP-binding cassette (ABC) transporter, putative"/>
    <property type="match status" value="1"/>
</dbReference>
<dbReference type="Pfam" id="PF00005">
    <property type="entry name" value="ABC_tran"/>
    <property type="match status" value="2"/>
</dbReference>
<evidence type="ECO:0000256" key="11">
    <source>
        <dbReference type="SAM" id="Phobius"/>
    </source>
</evidence>
<sequence>MHDLLFQQPHGLYSMPVSHENPWLDLCKDPEGWVIHTLAAPLNAGPFQQVAGVRLRPVFRRRVCPAYCGGLDHIQIDRVHIFLDFLRFQILVSLLFLVNASYLAILLQEASERFHNIQVYAVVANLMATLFALVLHHFEFTRSRLSSTVLLFYWLLVIIVDGVKLRTLIGLGHHNSELGLFMTFTTSYILSFCMFVLESISKPKSEYLLIDEDQNECPEETANIFSRLTFHWMTPLMKLGYQKYLTMDDLWNLKCEDQSKIISDSFQNNWQKEMQKPKPSLLRVLIATFGSPFAFAAIFKGLQDALQFTQPILLRELMKWVNSYSTDAPEPGYIGVFIAVAMLLTALTQTMLLHQYFQLCFVTGMRIRAGLVTAIYRKALVLSNASRQQSTVGEIVNHMSVDAQRLMDLCTYFHIVWSGPFQIVLALYFLHQTMGPSIWAGVAILVLAIPINTYLAKRMRTYQKIQMSNKDARIKLMLGIWLYKYSVTTSMPCRIPLERDSEWHSRDQALCVSFNFSMSQALHGCYLRTLPDFTKWPLSNTRWESAFLKKISFIRNDLELVMLRKIGVLSAIQNLTWASIPFFVSLSSFAVYIAISPEPLTSQVAFVAISLFNLLQFPLTVFPNVISSTIEASVSLYRIEAFLVAEELNPDAVKREEYQAITNDENLVDLIEVKHGTFRWSKESEFVLEDINLTVKKGQLMAIVGRVGMFSTILCAIVCIISKQEPVRFRDNSMGCLGAGKSSLISALLGDMVKSNGDAIMRGNVAYVPQQGKDQITFLVIYVRFDMSETINACCLKPDIEMLPGGDLTEIGERGINLSGGQKARISLARAVYARADIYLLDDPLSAVDAHVGRHIFDKVIGPHGLLKNKARFLVTHSISYLPQVDSVIMLREGKITLNGNFEDLMSQKTELYTLITEYGRQPTSEDNEDRPELTQEGDDSTMFNEAEEVIESGSLEDAGTLDLSMTSRKRRNSTRSVRTLRRASLASLNRQPRKSHVEPGIEQLILREESAKGSVDWEVYKVYMKSCSLVAVFAYIILMIMAQGLQVTSNLFLKYWSSMNQEDGNENGVWIFLGIYAAIGLGSAVLTFVHGVILWVFCAIQSAKKLHHDMLIGVCRTPMAFFDTTPLGRILNRFSKDIATVDDALPRTFGAYFRTLMNVLATLIIISYATPAFVIVIIPMCMFDCDKPVLVETISGVATIRAYRQQSRFIFKNEDCLDENQRAYFPSVSCNRWLAVRLEVLGSLIIFGAAIFAVVDVVAIGNIDSGLVGLSVSYALSVTQSLNWVIRQYCEIETNIVSVERIKEYIDLPSEAPEIIEENRPSHTWPDKGLIEYCDYSTRYRPGLELVLKVWHLKEFPLSRVHFGISFKVSPKEKIGSYTSRMFWIILKIGIVGRTGAGKSSLTLSLFRVIEAVSGTIYVDGIDISSIGLYDLRSRLTIIPQDPVLFAGTVRENLDPFSTHDDLEIWQVVIDETQGLISVLLTQIVNASRIPSVLQVLQNAHLKNHVVKMDGKLNAVVLEYGENFSIGQRQLICLARALLRRTPILILDEATAAIDVETDAIIQDTIRKEFANCTILTIAHRINTVLDSDRILVLDRGQIAEFDSPNVLLADRHSLFYGLAKEARHLD</sequence>
<dbReference type="SUPFAM" id="SSF90123">
    <property type="entry name" value="ABC transporter transmembrane region"/>
    <property type="match status" value="2"/>
</dbReference>
<proteinExistence type="predicted"/>
<feature type="domain" description="ABC transporter" evidence="12">
    <location>
        <begin position="1343"/>
        <end position="1622"/>
    </location>
</feature>
<name>A0A433DBM4_9FUNG</name>
<comment type="subcellular location">
    <subcellularLocation>
        <location evidence="1">Vacuole membrane</location>
        <topology evidence="1">Multi-pass membrane protein</topology>
    </subcellularLocation>
</comment>
<accession>A0A433DBM4</accession>
<feature type="transmembrane region" description="Helical" evidence="11">
    <location>
        <begin position="85"/>
        <end position="105"/>
    </location>
</feature>
<reference evidence="14 15" key="1">
    <citation type="journal article" date="2018" name="New Phytol.">
        <title>Phylogenomics of Endogonaceae and evolution of mycorrhizas within Mucoromycota.</title>
        <authorList>
            <person name="Chang Y."/>
            <person name="Desiro A."/>
            <person name="Na H."/>
            <person name="Sandor L."/>
            <person name="Lipzen A."/>
            <person name="Clum A."/>
            <person name="Barry K."/>
            <person name="Grigoriev I.V."/>
            <person name="Martin F.M."/>
            <person name="Stajich J.E."/>
            <person name="Smith M.E."/>
            <person name="Bonito G."/>
            <person name="Spatafora J.W."/>
        </authorList>
    </citation>
    <scope>NUCLEOTIDE SEQUENCE [LARGE SCALE GENOMIC DNA]</scope>
    <source>
        <strain evidence="14 15">GMNB39</strain>
    </source>
</reference>
<dbReference type="Pfam" id="PF24357">
    <property type="entry name" value="TMD0_ABC"/>
    <property type="match status" value="1"/>
</dbReference>